<dbReference type="Gene3D" id="3.80.10.10">
    <property type="entry name" value="Ribonuclease Inhibitor"/>
    <property type="match status" value="2"/>
</dbReference>
<sequence>MYRFCFLALLFLLFRGTAIAQTTLTNCHPDDLATLQAILEMQELQNEEDRSKLPWTIDAAQGTFQTTDGTNTVEWDEEKSPLRIKKLSVGSKKLKGSLDLHKLTALTSLVCYDNQLTDLNLNGCASLLDVKCMYNQLTSIDLGGCKALQELYCNRNQFPSLTLSETSGLLILNCDENRQLKTLDLSGCKALKELTCTNTQVETLDLSNNPALLIAKCYHNKLTNLNLSANAALEQLHCYSNQLESLDLSDNPALVELRCSSNKLTELDLSANIALEQLYCYNNQFAYLDLSEVPTLKRLECSSNQLTKLDLSQNKALTHVYCSKNQLTSLKGSPPLNTLTCTENQLTDLDLSNSPNLSKLNCSKNQLTVLDLSKNTNMRRLDCTDNHLSSLNLTTMENLWEPKLSKNRLSFESFQTPGYSKWDREFTHIYPQFQVRLTENPFLTTGETIDLSSQKEIYGQASNYEWVNNNNEAVAVDTEAEPNDEAPVRQIETGKFQFKQEGIYKCRISNNALRTWGGFRDQFIETEPYTVGQTTITWKLPASITYGEQLTLEASTNSSSKINFEQIISENSSQIEGTVLHAKEAGLITIRATLESAGDYNALTIEKQILVKPKALTISPDKQIKEVGKDDPELTYTQEGLINGDKITGNLVREEGEETGTYKILVGTLDAGKNYKMELKEVLFTIAKLLDVEKEHRISFAPNPVQDQLRLQGLTAGSNVELVNLSGTVIKKTVAESGSHVFNCSDLTKGMYLLRIDGKSIQKIIKR</sequence>
<reference evidence="5 6" key="1">
    <citation type="submission" date="2021-12" db="EMBL/GenBank/DDBJ databases">
        <title>Genome sequencing of bacteria with rrn-lacking chromosome and rrn-plasmid.</title>
        <authorList>
            <person name="Anda M."/>
            <person name="Iwasaki W."/>
        </authorList>
    </citation>
    <scope>NUCLEOTIDE SEQUENCE [LARGE SCALE GENOMIC DNA]</scope>
    <source>
        <strain evidence="5 6">DSM 100852</strain>
    </source>
</reference>
<dbReference type="Pfam" id="PF18962">
    <property type="entry name" value="Por_Secre_tail"/>
    <property type="match status" value="1"/>
</dbReference>
<keyword evidence="3" id="KW-0732">Signal</keyword>
<evidence type="ECO:0000313" key="6">
    <source>
        <dbReference type="Proteomes" id="UP001348817"/>
    </source>
</evidence>
<dbReference type="PANTHER" id="PTHR47566">
    <property type="match status" value="1"/>
</dbReference>
<keyword evidence="1" id="KW-0433">Leucine-rich repeat</keyword>
<dbReference type="KEGG" id="fax:FUAX_02330"/>
<dbReference type="PANTHER" id="PTHR47566:SF1">
    <property type="entry name" value="PROTEIN NUD1"/>
    <property type="match status" value="1"/>
</dbReference>
<dbReference type="SUPFAM" id="SSF52058">
    <property type="entry name" value="L domain-like"/>
    <property type="match status" value="2"/>
</dbReference>
<proteinExistence type="predicted"/>
<evidence type="ECO:0000256" key="3">
    <source>
        <dbReference type="SAM" id="SignalP"/>
    </source>
</evidence>
<feature type="domain" description="Ig-like" evidence="4">
    <location>
        <begin position="431"/>
        <end position="511"/>
    </location>
</feature>
<evidence type="ECO:0000256" key="2">
    <source>
        <dbReference type="ARBA" id="ARBA00022737"/>
    </source>
</evidence>
<dbReference type="InterPro" id="IPR007110">
    <property type="entry name" value="Ig-like_dom"/>
</dbReference>
<keyword evidence="6" id="KW-1185">Reference proteome</keyword>
<dbReference type="NCBIfam" id="TIGR04183">
    <property type="entry name" value="Por_Secre_tail"/>
    <property type="match status" value="1"/>
</dbReference>
<dbReference type="EMBL" id="AP025314">
    <property type="protein sequence ID" value="BDD07801.1"/>
    <property type="molecule type" value="Genomic_DNA"/>
</dbReference>
<dbReference type="InterPro" id="IPR026444">
    <property type="entry name" value="Secre_tail"/>
</dbReference>
<feature type="chain" id="PRO_5043358723" description="Ig-like domain-containing protein" evidence="3">
    <location>
        <begin position="21"/>
        <end position="767"/>
    </location>
</feature>
<keyword evidence="2" id="KW-0677">Repeat</keyword>
<dbReference type="Pfam" id="PF18676">
    <property type="entry name" value="MBG_2"/>
    <property type="match status" value="1"/>
</dbReference>
<dbReference type="PROSITE" id="PS50835">
    <property type="entry name" value="IG_LIKE"/>
    <property type="match status" value="1"/>
</dbReference>
<dbReference type="AlphaFoldDB" id="A0AAU9CGA9"/>
<dbReference type="InterPro" id="IPR032675">
    <property type="entry name" value="LRR_dom_sf"/>
</dbReference>
<dbReference type="GO" id="GO:0035591">
    <property type="term" value="F:signaling adaptor activity"/>
    <property type="evidence" value="ECO:0007669"/>
    <property type="project" value="TreeGrafter"/>
</dbReference>
<dbReference type="InterPro" id="IPR052574">
    <property type="entry name" value="CDIRP"/>
</dbReference>
<gene>
    <name evidence="5" type="ORF">FUAX_02330</name>
</gene>
<organism evidence="5 6">
    <name type="scientific">Fulvitalea axinellae</name>
    <dbReference type="NCBI Taxonomy" id="1182444"/>
    <lineage>
        <taxon>Bacteria</taxon>
        <taxon>Pseudomonadati</taxon>
        <taxon>Bacteroidota</taxon>
        <taxon>Cytophagia</taxon>
        <taxon>Cytophagales</taxon>
        <taxon>Persicobacteraceae</taxon>
        <taxon>Fulvitalea</taxon>
    </lineage>
</organism>
<dbReference type="InterPro" id="IPR041286">
    <property type="entry name" value="MBG_2"/>
</dbReference>
<dbReference type="Proteomes" id="UP001348817">
    <property type="component" value="Chromosome"/>
</dbReference>
<evidence type="ECO:0000259" key="4">
    <source>
        <dbReference type="PROSITE" id="PS50835"/>
    </source>
</evidence>
<protein>
    <recommendedName>
        <fullName evidence="4">Ig-like domain-containing protein</fullName>
    </recommendedName>
</protein>
<feature type="signal peptide" evidence="3">
    <location>
        <begin position="1"/>
        <end position="20"/>
    </location>
</feature>
<name>A0AAU9CGA9_9BACT</name>
<evidence type="ECO:0000256" key="1">
    <source>
        <dbReference type="ARBA" id="ARBA00022614"/>
    </source>
</evidence>
<evidence type="ECO:0000313" key="5">
    <source>
        <dbReference type="EMBL" id="BDD07801.1"/>
    </source>
</evidence>
<accession>A0AAU9CGA9</accession>